<name>A0A450U079_9GAMM</name>
<gene>
    <name evidence="2" type="ORF">BECKFW1821C_GA0114237_108313</name>
</gene>
<dbReference type="Pfam" id="PF00326">
    <property type="entry name" value="Peptidase_S9"/>
    <property type="match status" value="1"/>
</dbReference>
<evidence type="ECO:0000313" key="2">
    <source>
        <dbReference type="EMBL" id="VFJ75651.1"/>
    </source>
</evidence>
<dbReference type="GO" id="GO:0008236">
    <property type="term" value="F:serine-type peptidase activity"/>
    <property type="evidence" value="ECO:0007669"/>
    <property type="project" value="InterPro"/>
</dbReference>
<dbReference type="PANTHER" id="PTHR22946:SF12">
    <property type="entry name" value="CONIDIAL PIGMENT BIOSYNTHESIS PROTEIN AYG1 (AFU_ORTHOLOGUE AFUA_2G17550)"/>
    <property type="match status" value="1"/>
</dbReference>
<dbReference type="InterPro" id="IPR050261">
    <property type="entry name" value="FrsA_esterase"/>
</dbReference>
<sequence>MAVSKSNLGHSLASLQEALALFYLGASAFGIRYSDLTHLMKGRTYDTGSWSRYLVESAARYEKLASEALETQRIQSAMEWLRDTASYYYFAQIFLPVGDQKATYQARSRSAYEQMVPLLDPPCEKIMIPFMGTHIPGYLRVSKPGAPCVLVVGPGSDPASKEVVSHKFAEVFLKRGMSVVYFDGPGQGELIGKLAMRAADFDNAISAIIDFVVEQKQVINTKKIAIFGASLGAYFAMRSSVKDDRIIACVSLSGNLHGPGLLNLPPMARKDMLRKFGFTGTDESNVDPNDYIPPISALERKPEKPLLLIQGGKDNIVTVEEQKHLQEWIQGQMTEAWFYEDAEHVCYSHFPEILPAMGDWMAQRLLP</sequence>
<dbReference type="PANTHER" id="PTHR22946">
    <property type="entry name" value="DIENELACTONE HYDROLASE DOMAIN-CONTAINING PROTEIN-RELATED"/>
    <property type="match status" value="1"/>
</dbReference>
<evidence type="ECO:0000259" key="1">
    <source>
        <dbReference type="Pfam" id="PF00326"/>
    </source>
</evidence>
<reference evidence="2" key="1">
    <citation type="submission" date="2019-02" db="EMBL/GenBank/DDBJ databases">
        <authorList>
            <person name="Gruber-Vodicka R. H."/>
            <person name="Seah K. B. B."/>
        </authorList>
    </citation>
    <scope>NUCLEOTIDE SEQUENCE</scope>
    <source>
        <strain evidence="2">BECK_BZ131</strain>
    </source>
</reference>
<accession>A0A450U079</accession>
<dbReference type="Gene3D" id="3.40.50.1820">
    <property type="entry name" value="alpha/beta hydrolase"/>
    <property type="match status" value="1"/>
</dbReference>
<keyword evidence="2" id="KW-0378">Hydrolase</keyword>
<dbReference type="EMBL" id="CAADFE010000083">
    <property type="protein sequence ID" value="VFJ75651.1"/>
    <property type="molecule type" value="Genomic_DNA"/>
</dbReference>
<dbReference type="AlphaFoldDB" id="A0A450U079"/>
<organism evidence="2">
    <name type="scientific">Candidatus Kentrum sp. FW</name>
    <dbReference type="NCBI Taxonomy" id="2126338"/>
    <lineage>
        <taxon>Bacteria</taxon>
        <taxon>Pseudomonadati</taxon>
        <taxon>Pseudomonadota</taxon>
        <taxon>Gammaproteobacteria</taxon>
        <taxon>Candidatus Kentrum</taxon>
    </lineage>
</organism>
<dbReference type="SUPFAM" id="SSF53474">
    <property type="entry name" value="alpha/beta-Hydrolases"/>
    <property type="match status" value="1"/>
</dbReference>
<dbReference type="InterPro" id="IPR001375">
    <property type="entry name" value="Peptidase_S9_cat"/>
</dbReference>
<feature type="domain" description="Peptidase S9 prolyl oligopeptidase catalytic" evidence="1">
    <location>
        <begin position="171"/>
        <end position="348"/>
    </location>
</feature>
<protein>
    <submittedName>
        <fullName evidence="2">Lysophospholipase, alpha-beta hydrolase superfamily</fullName>
    </submittedName>
</protein>
<dbReference type="GO" id="GO:0006508">
    <property type="term" value="P:proteolysis"/>
    <property type="evidence" value="ECO:0007669"/>
    <property type="project" value="InterPro"/>
</dbReference>
<proteinExistence type="predicted"/>
<dbReference type="InterPro" id="IPR029058">
    <property type="entry name" value="AB_hydrolase_fold"/>
</dbReference>